<keyword evidence="2" id="KW-1185">Reference proteome</keyword>
<proteinExistence type="predicted"/>
<reference evidence="1 2" key="1">
    <citation type="submission" date="2016-03" db="EMBL/GenBank/DDBJ databases">
        <title>Draft genome sequence of Paenibacillus glacialis DSM 22343.</title>
        <authorList>
            <person name="Shin S.-K."/>
            <person name="Yi H."/>
        </authorList>
    </citation>
    <scope>NUCLEOTIDE SEQUENCE [LARGE SCALE GENOMIC DNA]</scope>
    <source>
        <strain evidence="1 2">DSM 22343</strain>
    </source>
</reference>
<organism evidence="1 2">
    <name type="scientific">Paenibacillus glacialis</name>
    <dbReference type="NCBI Taxonomy" id="494026"/>
    <lineage>
        <taxon>Bacteria</taxon>
        <taxon>Bacillati</taxon>
        <taxon>Bacillota</taxon>
        <taxon>Bacilli</taxon>
        <taxon>Bacillales</taxon>
        <taxon>Paenibacillaceae</taxon>
        <taxon>Paenibacillus</taxon>
    </lineage>
</organism>
<dbReference type="EMBL" id="LVJH01000074">
    <property type="protein sequence ID" value="OAB32899.1"/>
    <property type="molecule type" value="Genomic_DNA"/>
</dbReference>
<name>A0A168BZ28_9BACL</name>
<dbReference type="OrthoDB" id="2451776at2"/>
<accession>A0A168BZ28</accession>
<gene>
    <name evidence="1" type="ORF">PGLA_25785</name>
</gene>
<dbReference type="RefSeq" id="WP_068538063.1">
    <property type="nucleotide sequence ID" value="NZ_LVJH01000074.1"/>
</dbReference>
<sequence length="138" mass="16175">MDIGFLSGLQRIIRLKDLEAWDIKFNDKECRIILVDEHRPSTDDDFPWLEDGIGEDRKENHITAYVYSSYDLEEIDEKIFYQIAEHLADHVALAHCNVTVLFKKENDYDVALNGLLRIKGYQEYNVIPLSKFFGFSQD</sequence>
<evidence type="ECO:0000313" key="2">
    <source>
        <dbReference type="Proteomes" id="UP000076967"/>
    </source>
</evidence>
<comment type="caution">
    <text evidence="1">The sequence shown here is derived from an EMBL/GenBank/DDBJ whole genome shotgun (WGS) entry which is preliminary data.</text>
</comment>
<dbReference type="Proteomes" id="UP000076967">
    <property type="component" value="Unassembled WGS sequence"/>
</dbReference>
<dbReference type="AlphaFoldDB" id="A0A168BZ28"/>
<protein>
    <submittedName>
        <fullName evidence="1">Uncharacterized protein</fullName>
    </submittedName>
</protein>
<evidence type="ECO:0000313" key="1">
    <source>
        <dbReference type="EMBL" id="OAB32899.1"/>
    </source>
</evidence>